<accession>A0A5D6WD49</accession>
<dbReference type="InterPro" id="IPR046240">
    <property type="entry name" value="DUF6273"/>
</dbReference>
<organism evidence="2 3">
    <name type="scientific">Selenomonas ruminis</name>
    <dbReference type="NCBI Taxonomy" id="2593411"/>
    <lineage>
        <taxon>Bacteria</taxon>
        <taxon>Bacillati</taxon>
        <taxon>Bacillota</taxon>
        <taxon>Negativicutes</taxon>
        <taxon>Selenomonadales</taxon>
        <taxon>Selenomonadaceae</taxon>
        <taxon>Selenomonas</taxon>
    </lineage>
</organism>
<name>A0A5D6WD49_9FIRM</name>
<dbReference type="EMBL" id="VTOY01000001">
    <property type="protein sequence ID" value="TYZ24935.1"/>
    <property type="molecule type" value="Genomic_DNA"/>
</dbReference>
<dbReference type="AlphaFoldDB" id="A0A5D6WD49"/>
<evidence type="ECO:0000313" key="2">
    <source>
        <dbReference type="EMBL" id="TYZ24935.1"/>
    </source>
</evidence>
<feature type="domain" description="DUF6273" evidence="1">
    <location>
        <begin position="317"/>
        <end position="362"/>
    </location>
</feature>
<dbReference type="RefSeq" id="WP_149170554.1">
    <property type="nucleotide sequence ID" value="NZ_VTOY01000001.1"/>
</dbReference>
<dbReference type="OrthoDB" id="1624444at2"/>
<comment type="caution">
    <text evidence="2">The sequence shown here is derived from an EMBL/GenBank/DDBJ whole genome shotgun (WGS) entry which is preliminary data.</text>
</comment>
<evidence type="ECO:0000259" key="1">
    <source>
        <dbReference type="Pfam" id="PF19789"/>
    </source>
</evidence>
<dbReference type="Proteomes" id="UP000323646">
    <property type="component" value="Unassembled WGS sequence"/>
</dbReference>
<proteinExistence type="predicted"/>
<protein>
    <recommendedName>
        <fullName evidence="1">DUF6273 domain-containing protein</fullName>
    </recommendedName>
</protein>
<sequence length="364" mass="39232">MATRPYVPRADGESSIGVKEKKWGKIFAYEIDEGTSLGNNKSLGYRQPSTSYTLGVASHNSDLPTGMYLECTTAGISGSGTLTISTPTVGGIVSDGTVTWTVRKMESTEYHSRVIYDNAAAHNGIYRGEDLTAYFNSGEMSAAIADGSFRNIYPGDYIIKSITIDGTTYSNVKFIIMDLDYHLHCGDTETTAHHVAIMPEEQLGTAQMNSSHTTTGGYVGSAMWTTHIPKVVAGFEAAFGAAHILEHRELLSNAIDANVKSNSYDGWSGAASNWAWTSVKANLANENMVYGAPVLSSSLYDTGECNSQLAAFRLNHGLICSKRYWWWLRSVARSSDFCLVGDNGNAHGTGAANSSGVRPIALLR</sequence>
<evidence type="ECO:0000313" key="3">
    <source>
        <dbReference type="Proteomes" id="UP000323646"/>
    </source>
</evidence>
<reference evidence="2 3" key="1">
    <citation type="submission" date="2019-08" db="EMBL/GenBank/DDBJ databases">
        <title>Selenomonas sp. mPRGC5 and Selenomonas sp. mPRGC8 isolated from ruminal fluid of dairy goat (Capra hircus).</title>
        <authorList>
            <person name="Poothong S."/>
            <person name="Nuengjamnong C."/>
            <person name="Tanasupawat S."/>
        </authorList>
    </citation>
    <scope>NUCLEOTIDE SEQUENCE [LARGE SCALE GENOMIC DNA]</scope>
    <source>
        <strain evidence="3">mPRGC5</strain>
    </source>
</reference>
<dbReference type="Pfam" id="PF19789">
    <property type="entry name" value="DUF6273"/>
    <property type="match status" value="1"/>
</dbReference>
<keyword evidence="3" id="KW-1185">Reference proteome</keyword>
<gene>
    <name evidence="2" type="ORF">FZ040_02545</name>
</gene>